<evidence type="ECO:0000313" key="1">
    <source>
        <dbReference type="EMBL" id="QXW89904.1"/>
    </source>
</evidence>
<organism evidence="1 2">
    <name type="scientific">Neisseria perflava</name>
    <dbReference type="NCBI Taxonomy" id="33053"/>
    <lineage>
        <taxon>Bacteria</taxon>
        <taxon>Pseudomonadati</taxon>
        <taxon>Pseudomonadota</taxon>
        <taxon>Betaproteobacteria</taxon>
        <taxon>Neisseriales</taxon>
        <taxon>Neisseriaceae</taxon>
        <taxon>Neisseria</taxon>
    </lineage>
</organism>
<gene>
    <name evidence="1" type="ORF">LPB400_07770</name>
</gene>
<reference evidence="1 2" key="1">
    <citation type="submission" date="2021-07" db="EMBL/GenBank/DDBJ databases">
        <title>Genome sequencing of Neisseria perflava LPB0400.</title>
        <authorList>
            <person name="Kim J."/>
        </authorList>
    </citation>
    <scope>NUCLEOTIDE SEQUENCE [LARGE SCALE GENOMIC DNA]</scope>
    <source>
        <strain evidence="1 2">LPB0400</strain>
    </source>
</reference>
<accession>A0ABD7EVZ1</accession>
<evidence type="ECO:0000313" key="2">
    <source>
        <dbReference type="Proteomes" id="UP000825360"/>
    </source>
</evidence>
<dbReference type="AlphaFoldDB" id="A0ABD7EVZ1"/>
<name>A0ABD7EVZ1_NEIPE</name>
<dbReference type="KEGG" id="npf:LPB400_07770"/>
<proteinExistence type="predicted"/>
<protein>
    <submittedName>
        <fullName evidence="1">Uncharacterized protein</fullName>
    </submittedName>
</protein>
<dbReference type="EMBL" id="CP079818">
    <property type="protein sequence ID" value="QXW89904.1"/>
    <property type="molecule type" value="Genomic_DNA"/>
</dbReference>
<dbReference type="Proteomes" id="UP000825360">
    <property type="component" value="Chromosome"/>
</dbReference>
<dbReference type="RefSeq" id="WP_070590877.1">
    <property type="nucleotide sequence ID" value="NZ_CP079818.1"/>
</dbReference>
<sequence length="141" mass="16525">MIQQRKTGNRTENPSSPESTSVLISWIHYKGNDKKNGQLISEWEKDGSLLMSLFKVIDTIQSSKLQELINKGFINLYGKFPENRKTDFSCPPDLNMTDNWGVIKKIHQHSRVAGFFKNGYFYIVFLDREHKFYKSSRFHKC</sequence>